<dbReference type="CDD" id="cd06558">
    <property type="entry name" value="crotonase-like"/>
    <property type="match status" value="1"/>
</dbReference>
<organism evidence="10 11">
    <name type="scientific">Saprolegnia diclina (strain VS20)</name>
    <dbReference type="NCBI Taxonomy" id="1156394"/>
    <lineage>
        <taxon>Eukaryota</taxon>
        <taxon>Sar</taxon>
        <taxon>Stramenopiles</taxon>
        <taxon>Oomycota</taxon>
        <taxon>Saprolegniomycetes</taxon>
        <taxon>Saprolegniales</taxon>
        <taxon>Saprolegniaceae</taxon>
        <taxon>Saprolegnia</taxon>
    </lineage>
</organism>
<dbReference type="OMA" id="QYVAHVE"/>
<evidence type="ECO:0000256" key="1">
    <source>
        <dbReference type="ARBA" id="ARBA00004275"/>
    </source>
</evidence>
<keyword evidence="8" id="KW-0413">Isomerase</keyword>
<accession>T0QS57</accession>
<gene>
    <name evidence="10" type="ORF">SDRG_05119</name>
</gene>
<dbReference type="GO" id="GO:0051750">
    <property type="term" value="F:delta(3,5)-delta(2,4)-dienoyl-CoA isomerase activity"/>
    <property type="evidence" value="ECO:0007669"/>
    <property type="project" value="TreeGrafter"/>
</dbReference>
<dbReference type="Proteomes" id="UP000030762">
    <property type="component" value="Unassembled WGS sequence"/>
</dbReference>
<dbReference type="InterPro" id="IPR018376">
    <property type="entry name" value="Enoyl-CoA_hyd/isom_CS"/>
</dbReference>
<evidence type="ECO:0000313" key="10">
    <source>
        <dbReference type="EMBL" id="EQC37516.1"/>
    </source>
</evidence>
<dbReference type="AlphaFoldDB" id="T0QS57"/>
<dbReference type="InterPro" id="IPR045002">
    <property type="entry name" value="Ech1-like"/>
</dbReference>
<dbReference type="GeneID" id="19945846"/>
<comment type="subcellular location">
    <subcellularLocation>
        <location evidence="1">Peroxisome</location>
    </subcellularLocation>
</comment>
<dbReference type="PROSITE" id="PS00166">
    <property type="entry name" value="ENOYL_COA_HYDRATASE"/>
    <property type="match status" value="1"/>
</dbReference>
<evidence type="ECO:0000256" key="4">
    <source>
        <dbReference type="ARBA" id="ARBA00022832"/>
    </source>
</evidence>
<comment type="similarity">
    <text evidence="3 9">Belongs to the enoyl-CoA hydratase/isomerase family.</text>
</comment>
<sequence>MHAITRRLSPLAARPLRRWRSDASNISLLREWIQPTASVTKLQDLSFETLAITSSLDGAATSGNAGVQDGVLNVRLHRPKKLNAFDMQMWNELDVLFQAIEHTPEVRAVVIRGEGRGFSSGMDLGVFAAMQELITSFECEGRKREALLGVIARFQRIISAPERCRVPVIAAVHGSCIGGAVDFVTACDIRLCDTSAEFSVKEVDLAIVADVGTLQRLPNLVGEQRAKELAYTGRSFFGDEAESMGLVLKSHADVNDLFEHATALASTIAAKSPLTIRGVKKVVQYQRDHSTQDSLDQVQLWNSAMLYSADLAEAMTAMATRKPPVFKD</sequence>
<dbReference type="Pfam" id="PF00378">
    <property type="entry name" value="ECH_1"/>
    <property type="match status" value="1"/>
</dbReference>
<keyword evidence="6" id="KW-0443">Lipid metabolism</keyword>
<comment type="pathway">
    <text evidence="2">Lipid metabolism; fatty acid beta-oxidation.</text>
</comment>
<evidence type="ECO:0000256" key="9">
    <source>
        <dbReference type="RuleBase" id="RU003707"/>
    </source>
</evidence>
<dbReference type="STRING" id="1156394.T0QS57"/>
<evidence type="ECO:0000256" key="2">
    <source>
        <dbReference type="ARBA" id="ARBA00005005"/>
    </source>
</evidence>
<dbReference type="GO" id="GO:0005777">
    <property type="term" value="C:peroxisome"/>
    <property type="evidence" value="ECO:0007669"/>
    <property type="project" value="UniProtKB-SubCell"/>
</dbReference>
<evidence type="ECO:0000256" key="5">
    <source>
        <dbReference type="ARBA" id="ARBA00022990"/>
    </source>
</evidence>
<dbReference type="InParanoid" id="T0QS57"/>
<dbReference type="EMBL" id="JH767144">
    <property type="protein sequence ID" value="EQC37516.1"/>
    <property type="molecule type" value="Genomic_DNA"/>
</dbReference>
<protein>
    <recommendedName>
        <fullName evidence="12">Enoyl-CoA hydratase</fullName>
    </recommendedName>
</protein>
<evidence type="ECO:0008006" key="12">
    <source>
        <dbReference type="Google" id="ProtNLM"/>
    </source>
</evidence>
<dbReference type="InterPro" id="IPR001753">
    <property type="entry name" value="Enoyl-CoA_hydra/iso"/>
</dbReference>
<dbReference type="FunFam" id="3.90.226.10:FF:000024">
    <property type="entry name" value="Delta3,5-delta2,4-dienoyl-CoA isomerase"/>
    <property type="match status" value="1"/>
</dbReference>
<evidence type="ECO:0000256" key="6">
    <source>
        <dbReference type="ARBA" id="ARBA00023098"/>
    </source>
</evidence>
<evidence type="ECO:0000313" key="11">
    <source>
        <dbReference type="Proteomes" id="UP000030762"/>
    </source>
</evidence>
<dbReference type="InterPro" id="IPR029045">
    <property type="entry name" value="ClpP/crotonase-like_dom_sf"/>
</dbReference>
<evidence type="ECO:0000256" key="7">
    <source>
        <dbReference type="ARBA" id="ARBA00023140"/>
    </source>
</evidence>
<keyword evidence="11" id="KW-1185">Reference proteome</keyword>
<keyword evidence="4" id="KW-0276">Fatty acid metabolism</keyword>
<dbReference type="SUPFAM" id="SSF52096">
    <property type="entry name" value="ClpP/crotonase"/>
    <property type="match status" value="1"/>
</dbReference>
<evidence type="ECO:0000256" key="3">
    <source>
        <dbReference type="ARBA" id="ARBA00005254"/>
    </source>
</evidence>
<dbReference type="InterPro" id="IPR014748">
    <property type="entry name" value="Enoyl-CoA_hydra_C"/>
</dbReference>
<dbReference type="OrthoDB" id="14970at2759"/>
<dbReference type="UniPathway" id="UPA00659"/>
<dbReference type="GO" id="GO:0006635">
    <property type="term" value="P:fatty acid beta-oxidation"/>
    <property type="evidence" value="ECO:0007669"/>
    <property type="project" value="UniProtKB-UniPathway"/>
</dbReference>
<keyword evidence="7" id="KW-0576">Peroxisome</keyword>
<keyword evidence="5" id="KW-0007">Acetylation</keyword>
<proteinExistence type="inferred from homology"/>
<dbReference type="VEuPathDB" id="FungiDB:SDRG_05119"/>
<evidence type="ECO:0000256" key="8">
    <source>
        <dbReference type="ARBA" id="ARBA00023235"/>
    </source>
</evidence>
<dbReference type="Gene3D" id="3.90.226.10">
    <property type="entry name" value="2-enoyl-CoA Hydratase, Chain A, domain 1"/>
    <property type="match status" value="1"/>
</dbReference>
<dbReference type="Gene3D" id="1.10.12.10">
    <property type="entry name" value="Lyase 2-enoyl-coa Hydratase, Chain A, domain 2"/>
    <property type="match status" value="1"/>
</dbReference>
<dbReference type="PANTHER" id="PTHR43149">
    <property type="entry name" value="ENOYL-COA HYDRATASE"/>
    <property type="match status" value="1"/>
</dbReference>
<dbReference type="eggNOG" id="KOG1681">
    <property type="taxonomic scope" value="Eukaryota"/>
</dbReference>
<reference evidence="10 11" key="1">
    <citation type="submission" date="2012-04" db="EMBL/GenBank/DDBJ databases">
        <title>The Genome Sequence of Saprolegnia declina VS20.</title>
        <authorList>
            <consortium name="The Broad Institute Genome Sequencing Platform"/>
            <person name="Russ C."/>
            <person name="Nusbaum C."/>
            <person name="Tyler B."/>
            <person name="van West P."/>
            <person name="Dieguez-Uribeondo J."/>
            <person name="de Bruijn I."/>
            <person name="Tripathy S."/>
            <person name="Jiang R."/>
            <person name="Young S.K."/>
            <person name="Zeng Q."/>
            <person name="Gargeya S."/>
            <person name="Fitzgerald M."/>
            <person name="Haas B."/>
            <person name="Abouelleil A."/>
            <person name="Alvarado L."/>
            <person name="Arachchi H.M."/>
            <person name="Berlin A."/>
            <person name="Chapman S.B."/>
            <person name="Goldberg J."/>
            <person name="Griggs A."/>
            <person name="Gujja S."/>
            <person name="Hansen M."/>
            <person name="Howarth C."/>
            <person name="Imamovic A."/>
            <person name="Larimer J."/>
            <person name="McCowen C."/>
            <person name="Montmayeur A."/>
            <person name="Murphy C."/>
            <person name="Neiman D."/>
            <person name="Pearson M."/>
            <person name="Priest M."/>
            <person name="Roberts A."/>
            <person name="Saif S."/>
            <person name="Shea T."/>
            <person name="Sisk P."/>
            <person name="Sykes S."/>
            <person name="Wortman J."/>
            <person name="Nusbaum C."/>
            <person name="Birren B."/>
        </authorList>
    </citation>
    <scope>NUCLEOTIDE SEQUENCE [LARGE SCALE GENOMIC DNA]</scope>
    <source>
        <strain evidence="10 11">VS20</strain>
    </source>
</reference>
<dbReference type="NCBIfam" id="NF004794">
    <property type="entry name" value="PRK06142.1"/>
    <property type="match status" value="1"/>
</dbReference>
<dbReference type="RefSeq" id="XP_008609036.1">
    <property type="nucleotide sequence ID" value="XM_008610814.1"/>
</dbReference>
<dbReference type="PANTHER" id="PTHR43149:SF1">
    <property type="entry name" value="DELTA(3,5)-DELTA(2,4)-DIENOYL-COA ISOMERASE, MITOCHONDRIAL"/>
    <property type="match status" value="1"/>
</dbReference>
<name>T0QS57_SAPDV</name>
<dbReference type="FunFam" id="1.10.12.10:FF:000004">
    <property type="entry name" value="Delta3,5-delta2,4-dienoyl-CoA isomerase"/>
    <property type="match status" value="1"/>
</dbReference>